<dbReference type="RefSeq" id="WP_185025244.1">
    <property type="nucleotide sequence ID" value="NZ_JACHMQ010000001.1"/>
</dbReference>
<protein>
    <recommendedName>
        <fullName evidence="2">Peptidase C51 domain-containing protein</fullName>
    </recommendedName>
</protein>
<evidence type="ECO:0000313" key="3">
    <source>
        <dbReference type="EMBL" id="MBB6395802.1"/>
    </source>
</evidence>
<dbReference type="Proteomes" id="UP000546324">
    <property type="component" value="Unassembled WGS sequence"/>
</dbReference>
<dbReference type="Gene3D" id="3.90.1720.10">
    <property type="entry name" value="endopeptidase domain like (from Nostoc punctiforme)"/>
    <property type="match status" value="1"/>
</dbReference>
<dbReference type="Pfam" id="PF05257">
    <property type="entry name" value="CHAP"/>
    <property type="match status" value="1"/>
</dbReference>
<dbReference type="InterPro" id="IPR007921">
    <property type="entry name" value="CHAP_dom"/>
</dbReference>
<dbReference type="AlphaFoldDB" id="A0A7X0FXZ0"/>
<evidence type="ECO:0000259" key="2">
    <source>
        <dbReference type="Pfam" id="PF05257"/>
    </source>
</evidence>
<sequence>MDPIGKKLLDIATKELGYTEKGDGYTKFGEWYRKNIDGDHDEYFTTAPWCDMFLAWAADKADVTGQAGQFASTVDHAKWFKKNDAWGHDPEPGAIVFYDWNGSGDIDQIDHVGIVEKVDGRTLHTIEGNADGYKLMRKTRDMDSVVGFGYPSKIKVEAKYTPKHAAPAPTVDQVGAPAAATRTHEQHTPAPAPAPEHVPAQEVVLGGILAFVLCGTVALAAGRAAAAKAPTSPPIRVRKRGKHHRPATPVALPADVTPADLDAADAGTTLMPAISLAAAHAAEDREFWGRIAHLEEDGELDFWNTLHAELTDSESDRYASTPGFR</sequence>
<feature type="region of interest" description="Disordered" evidence="1">
    <location>
        <begin position="231"/>
        <end position="253"/>
    </location>
</feature>
<name>A0A7X0FXZ0_9ACTN</name>
<reference evidence="3 4" key="1">
    <citation type="submission" date="2020-08" db="EMBL/GenBank/DDBJ databases">
        <title>Sequencing the genomes of 1000 actinobacteria strains.</title>
        <authorList>
            <person name="Klenk H.-P."/>
        </authorList>
    </citation>
    <scope>NUCLEOTIDE SEQUENCE [LARGE SCALE GENOMIC DNA]</scope>
    <source>
        <strain evidence="3 4">DSM 43675</strain>
    </source>
</reference>
<dbReference type="SUPFAM" id="SSF54001">
    <property type="entry name" value="Cysteine proteinases"/>
    <property type="match status" value="1"/>
</dbReference>
<feature type="compositionally biased region" description="Basic residues" evidence="1">
    <location>
        <begin position="236"/>
        <end position="246"/>
    </location>
</feature>
<gene>
    <name evidence="3" type="ORF">BKA00_002716</name>
</gene>
<organism evidence="3 4">
    <name type="scientific">Actinomadura coerulea</name>
    <dbReference type="NCBI Taxonomy" id="46159"/>
    <lineage>
        <taxon>Bacteria</taxon>
        <taxon>Bacillati</taxon>
        <taxon>Actinomycetota</taxon>
        <taxon>Actinomycetes</taxon>
        <taxon>Streptosporangiales</taxon>
        <taxon>Thermomonosporaceae</taxon>
        <taxon>Actinomadura</taxon>
    </lineage>
</organism>
<comment type="caution">
    <text evidence="3">The sequence shown here is derived from an EMBL/GenBank/DDBJ whole genome shotgun (WGS) entry which is preliminary data.</text>
</comment>
<dbReference type="InterPro" id="IPR038765">
    <property type="entry name" value="Papain-like_cys_pep_sf"/>
</dbReference>
<proteinExistence type="predicted"/>
<feature type="domain" description="Peptidase C51" evidence="2">
    <location>
        <begin position="44"/>
        <end position="129"/>
    </location>
</feature>
<evidence type="ECO:0000313" key="4">
    <source>
        <dbReference type="Proteomes" id="UP000546324"/>
    </source>
</evidence>
<evidence type="ECO:0000256" key="1">
    <source>
        <dbReference type="SAM" id="MobiDB-lite"/>
    </source>
</evidence>
<keyword evidence="4" id="KW-1185">Reference proteome</keyword>
<accession>A0A7X0FXZ0</accession>
<dbReference type="EMBL" id="JACHMQ010000001">
    <property type="protein sequence ID" value="MBB6395802.1"/>
    <property type="molecule type" value="Genomic_DNA"/>
</dbReference>